<keyword evidence="2" id="KW-0175">Coiled coil</keyword>
<evidence type="ECO:0000259" key="3">
    <source>
        <dbReference type="PROSITE" id="PS51123"/>
    </source>
</evidence>
<dbReference type="PANTHER" id="PTHR30329:SF21">
    <property type="entry name" value="LIPOPROTEIN YIAD-RELATED"/>
    <property type="match status" value="1"/>
</dbReference>
<sequence>MTHRLSLSLLLMAAIFLLPSCVSKKEFIALQTELDAANKDLGRMGESLNDYMNRLSACEDEKRQLRSRVQSAESSLQIREEQVNDLKDLIADLRTQRDAQLNQVDDLTTLSQSASDNIKETLSQLQNKDKYIQMLQAAKTRADSINLALAVNLKGVLSDGIEDEDVEVKVDKTVVFVNLSDKMLYKSGSAEITSRADEVLGKIAKIIKSRPGLEVMVEGYTDNQPINTACIKDNWDLSVKRATSVVRALQVNHNIDPNRLIAAGRGEYNTLADNATAEGRAMNRRTRIIILPKLDQFYDLLNPNNVPE</sequence>
<dbReference type="PANTHER" id="PTHR30329">
    <property type="entry name" value="STATOR ELEMENT OF FLAGELLAR MOTOR COMPLEX"/>
    <property type="match status" value="1"/>
</dbReference>
<dbReference type="SUPFAM" id="SSF57997">
    <property type="entry name" value="Tropomyosin"/>
    <property type="match status" value="1"/>
</dbReference>
<keyword evidence="1" id="KW-0472">Membrane</keyword>
<dbReference type="Gene3D" id="1.10.287.1490">
    <property type="match status" value="1"/>
</dbReference>
<name>A0A5C6RLS2_9BACT</name>
<dbReference type="AlphaFoldDB" id="A0A5C6RLS2"/>
<dbReference type="SUPFAM" id="SSF103088">
    <property type="entry name" value="OmpA-like"/>
    <property type="match status" value="1"/>
</dbReference>
<accession>A0A5C6RLS2</accession>
<reference evidence="4 5" key="1">
    <citation type="submission" date="2019-08" db="EMBL/GenBank/DDBJ databases">
        <title>Genome of Phaeodactylibacter luteus.</title>
        <authorList>
            <person name="Bowman J.P."/>
        </authorList>
    </citation>
    <scope>NUCLEOTIDE SEQUENCE [LARGE SCALE GENOMIC DNA]</scope>
    <source>
        <strain evidence="4 5">KCTC 42180</strain>
    </source>
</reference>
<dbReference type="GO" id="GO:0016020">
    <property type="term" value="C:membrane"/>
    <property type="evidence" value="ECO:0007669"/>
    <property type="project" value="UniProtKB-UniRule"/>
</dbReference>
<proteinExistence type="predicted"/>
<dbReference type="InterPro" id="IPR036737">
    <property type="entry name" value="OmpA-like_sf"/>
</dbReference>
<evidence type="ECO:0000313" key="4">
    <source>
        <dbReference type="EMBL" id="TXB62859.1"/>
    </source>
</evidence>
<dbReference type="OrthoDB" id="9815217at2"/>
<comment type="caution">
    <text evidence="4">The sequence shown here is derived from an EMBL/GenBank/DDBJ whole genome shotgun (WGS) entry which is preliminary data.</text>
</comment>
<feature type="domain" description="OmpA-like" evidence="3">
    <location>
        <begin position="172"/>
        <end position="294"/>
    </location>
</feature>
<dbReference type="CDD" id="cd07185">
    <property type="entry name" value="OmpA_C-like"/>
    <property type="match status" value="1"/>
</dbReference>
<evidence type="ECO:0000313" key="5">
    <source>
        <dbReference type="Proteomes" id="UP000321580"/>
    </source>
</evidence>
<dbReference type="InterPro" id="IPR050330">
    <property type="entry name" value="Bact_OuterMem_StrucFunc"/>
</dbReference>
<evidence type="ECO:0000256" key="1">
    <source>
        <dbReference type="PROSITE-ProRule" id="PRU00473"/>
    </source>
</evidence>
<dbReference type="PROSITE" id="PS51123">
    <property type="entry name" value="OMPA_2"/>
    <property type="match status" value="1"/>
</dbReference>
<protein>
    <submittedName>
        <fullName evidence="4">OmpA family protein</fullName>
    </submittedName>
</protein>
<organism evidence="4 5">
    <name type="scientific">Phaeodactylibacter luteus</name>
    <dbReference type="NCBI Taxonomy" id="1564516"/>
    <lineage>
        <taxon>Bacteria</taxon>
        <taxon>Pseudomonadati</taxon>
        <taxon>Bacteroidota</taxon>
        <taxon>Saprospiria</taxon>
        <taxon>Saprospirales</taxon>
        <taxon>Haliscomenobacteraceae</taxon>
        <taxon>Phaeodactylibacter</taxon>
    </lineage>
</organism>
<dbReference type="Pfam" id="PF00691">
    <property type="entry name" value="OmpA"/>
    <property type="match status" value="1"/>
</dbReference>
<dbReference type="InterPro" id="IPR006665">
    <property type="entry name" value="OmpA-like"/>
</dbReference>
<feature type="coiled-coil region" evidence="2">
    <location>
        <begin position="48"/>
        <end position="103"/>
    </location>
</feature>
<evidence type="ECO:0000256" key="2">
    <source>
        <dbReference type="SAM" id="Coils"/>
    </source>
</evidence>
<dbReference type="EMBL" id="VOOR01000022">
    <property type="protein sequence ID" value="TXB62859.1"/>
    <property type="molecule type" value="Genomic_DNA"/>
</dbReference>
<dbReference type="Gene3D" id="3.30.1330.60">
    <property type="entry name" value="OmpA-like domain"/>
    <property type="match status" value="1"/>
</dbReference>
<keyword evidence="5" id="KW-1185">Reference proteome</keyword>
<dbReference type="Proteomes" id="UP000321580">
    <property type="component" value="Unassembled WGS sequence"/>
</dbReference>
<dbReference type="RefSeq" id="WP_147167727.1">
    <property type="nucleotide sequence ID" value="NZ_VOOR01000022.1"/>
</dbReference>
<gene>
    <name evidence="4" type="ORF">FRY97_11720</name>
</gene>